<dbReference type="RefSeq" id="WP_376993671.1">
    <property type="nucleotide sequence ID" value="NZ_JBHSLC010000004.1"/>
</dbReference>
<sequence length="395" mass="39269">MTGVRPIHNRVALLLAAMTVAAALALPFLGFAPNRLLSGKAVALSAVAGAGWSGAALLPVALLLAMPFLRPGRAVNALAVNALYVGAGVLAAAGLVWLAGQHAALLAATASPAARTSFGAGFWVMEAAALLAVLDGVRRLGLGPAGRVAVGVLAAALIGGQFAAGHLDQLSIMKEYANQRDVFAGAVLRHAALVSAALVPTLLIGVPLGIAAQRSAAVGRLVFPVLNVVQTIPSIALFGLLLAPLSALATAFPGLGIGGVGPVPAVIALTLYSLLPIARNTAAGLAGVPEPVREAARGIGMTPRQIFWRVEAPLALPVFLAGLRITLVQAVGLAAVAALIGAGGLGAIMFQGLFANALDLVLLGAVPVILLAVAADAALKLASALALSRLGRTAA</sequence>
<evidence type="ECO:0000259" key="7">
    <source>
        <dbReference type="PROSITE" id="PS50928"/>
    </source>
</evidence>
<reference evidence="9" key="1">
    <citation type="journal article" date="2019" name="Int. J. Syst. Evol. Microbiol.">
        <title>The Global Catalogue of Microorganisms (GCM) 10K type strain sequencing project: providing services to taxonomists for standard genome sequencing and annotation.</title>
        <authorList>
            <consortium name="The Broad Institute Genomics Platform"/>
            <consortium name="The Broad Institute Genome Sequencing Center for Infectious Disease"/>
            <person name="Wu L."/>
            <person name="Ma J."/>
        </authorList>
    </citation>
    <scope>NUCLEOTIDE SEQUENCE [LARGE SCALE GENOMIC DNA]</scope>
    <source>
        <strain evidence="9">CCUG 58760</strain>
    </source>
</reference>
<feature type="transmembrane region" description="Helical" evidence="6">
    <location>
        <begin position="41"/>
        <end position="66"/>
    </location>
</feature>
<dbReference type="Proteomes" id="UP001596166">
    <property type="component" value="Unassembled WGS sequence"/>
</dbReference>
<feature type="transmembrane region" description="Helical" evidence="6">
    <location>
        <begin position="149"/>
        <end position="167"/>
    </location>
</feature>
<dbReference type="PANTHER" id="PTHR30177">
    <property type="entry name" value="GLYCINE BETAINE/L-PROLINE TRANSPORT SYSTEM PERMEASE PROTEIN PROW"/>
    <property type="match status" value="1"/>
</dbReference>
<dbReference type="SUPFAM" id="SSF161098">
    <property type="entry name" value="MetI-like"/>
    <property type="match status" value="1"/>
</dbReference>
<organism evidence="8 9">
    <name type="scientific">Azospirillum himalayense</name>
    <dbReference type="NCBI Taxonomy" id="654847"/>
    <lineage>
        <taxon>Bacteria</taxon>
        <taxon>Pseudomonadati</taxon>
        <taxon>Pseudomonadota</taxon>
        <taxon>Alphaproteobacteria</taxon>
        <taxon>Rhodospirillales</taxon>
        <taxon>Azospirillaceae</taxon>
        <taxon>Azospirillum</taxon>
    </lineage>
</organism>
<dbReference type="InterPro" id="IPR035906">
    <property type="entry name" value="MetI-like_sf"/>
</dbReference>
<evidence type="ECO:0000256" key="6">
    <source>
        <dbReference type="RuleBase" id="RU363032"/>
    </source>
</evidence>
<evidence type="ECO:0000256" key="4">
    <source>
        <dbReference type="ARBA" id="ARBA00022989"/>
    </source>
</evidence>
<feature type="transmembrane region" description="Helical" evidence="6">
    <location>
        <begin position="221"/>
        <end position="243"/>
    </location>
</feature>
<comment type="subcellular location">
    <subcellularLocation>
        <location evidence="1 6">Cell membrane</location>
        <topology evidence="1 6">Multi-pass membrane protein</topology>
    </subcellularLocation>
</comment>
<evidence type="ECO:0000313" key="8">
    <source>
        <dbReference type="EMBL" id="MFC5353884.1"/>
    </source>
</evidence>
<gene>
    <name evidence="8" type="ORF">ACFPMG_02595</name>
</gene>
<dbReference type="PANTHER" id="PTHR30177:SF30">
    <property type="entry name" value="GLYCINE BETAINE UPTAKE SYSTEM PERMEASE PROTEIN YEHY"/>
    <property type="match status" value="1"/>
</dbReference>
<proteinExistence type="inferred from homology"/>
<dbReference type="InterPro" id="IPR051204">
    <property type="entry name" value="ABC_transp_perm/SBD"/>
</dbReference>
<dbReference type="InterPro" id="IPR000515">
    <property type="entry name" value="MetI-like"/>
</dbReference>
<protein>
    <submittedName>
        <fullName evidence="8">ABC transporter permease</fullName>
    </submittedName>
</protein>
<feature type="transmembrane region" description="Helical" evidence="6">
    <location>
        <begin position="120"/>
        <end position="137"/>
    </location>
</feature>
<keyword evidence="3 6" id="KW-0812">Transmembrane</keyword>
<keyword evidence="5 6" id="KW-0472">Membrane</keyword>
<accession>A0ABW0FZ23</accession>
<keyword evidence="9" id="KW-1185">Reference proteome</keyword>
<evidence type="ECO:0000256" key="5">
    <source>
        <dbReference type="ARBA" id="ARBA00023136"/>
    </source>
</evidence>
<dbReference type="Gene3D" id="1.10.3720.10">
    <property type="entry name" value="MetI-like"/>
    <property type="match status" value="1"/>
</dbReference>
<keyword evidence="4 6" id="KW-1133">Transmembrane helix</keyword>
<feature type="domain" description="ABC transmembrane type-1" evidence="7">
    <location>
        <begin position="187"/>
        <end position="379"/>
    </location>
</feature>
<feature type="transmembrane region" description="Helical" evidence="6">
    <location>
        <begin position="360"/>
        <end position="379"/>
    </location>
</feature>
<feature type="transmembrane region" description="Helical" evidence="6">
    <location>
        <begin position="187"/>
        <end position="209"/>
    </location>
</feature>
<feature type="transmembrane region" description="Helical" evidence="6">
    <location>
        <begin position="78"/>
        <end position="100"/>
    </location>
</feature>
<comment type="caution">
    <text evidence="8">The sequence shown here is derived from an EMBL/GenBank/DDBJ whole genome shotgun (WGS) entry which is preliminary data.</text>
</comment>
<feature type="transmembrane region" description="Helical" evidence="6">
    <location>
        <begin position="255"/>
        <end position="275"/>
    </location>
</feature>
<dbReference type="CDD" id="cd06261">
    <property type="entry name" value="TM_PBP2"/>
    <property type="match status" value="1"/>
</dbReference>
<name>A0ABW0FZ23_9PROT</name>
<evidence type="ECO:0000256" key="1">
    <source>
        <dbReference type="ARBA" id="ARBA00004651"/>
    </source>
</evidence>
<evidence type="ECO:0000256" key="3">
    <source>
        <dbReference type="ARBA" id="ARBA00022692"/>
    </source>
</evidence>
<evidence type="ECO:0000313" key="9">
    <source>
        <dbReference type="Proteomes" id="UP001596166"/>
    </source>
</evidence>
<dbReference type="PROSITE" id="PS50928">
    <property type="entry name" value="ABC_TM1"/>
    <property type="match status" value="1"/>
</dbReference>
<keyword evidence="2 6" id="KW-0813">Transport</keyword>
<dbReference type="EMBL" id="JBHSLC010000004">
    <property type="protein sequence ID" value="MFC5353884.1"/>
    <property type="molecule type" value="Genomic_DNA"/>
</dbReference>
<comment type="similarity">
    <text evidence="6">Belongs to the binding-protein-dependent transport system permease family.</text>
</comment>
<evidence type="ECO:0000256" key="2">
    <source>
        <dbReference type="ARBA" id="ARBA00022448"/>
    </source>
</evidence>
<dbReference type="Pfam" id="PF00528">
    <property type="entry name" value="BPD_transp_1"/>
    <property type="match status" value="1"/>
</dbReference>
<feature type="transmembrane region" description="Helical" evidence="6">
    <location>
        <begin position="330"/>
        <end position="354"/>
    </location>
</feature>